<comment type="subcellular location">
    <subcellularLocation>
        <location evidence="1">Membrane</location>
        <topology evidence="1">Single-pass type I membrane protein</topology>
    </subcellularLocation>
</comment>
<dbReference type="GO" id="GO:0004714">
    <property type="term" value="F:transmembrane receptor protein tyrosine kinase activity"/>
    <property type="evidence" value="ECO:0007669"/>
    <property type="project" value="InterPro"/>
</dbReference>
<feature type="signal peptide" evidence="15">
    <location>
        <begin position="1"/>
        <end position="17"/>
    </location>
</feature>
<dbReference type="Proteomes" id="UP001190926">
    <property type="component" value="Unassembled WGS sequence"/>
</dbReference>
<keyword evidence="18" id="KW-1185">Reference proteome</keyword>
<dbReference type="GO" id="GO:0005886">
    <property type="term" value="C:plasma membrane"/>
    <property type="evidence" value="ECO:0007669"/>
    <property type="project" value="TreeGrafter"/>
</dbReference>
<feature type="transmembrane region" description="Helical" evidence="14">
    <location>
        <begin position="403"/>
        <end position="427"/>
    </location>
</feature>
<feature type="domain" description="Protein kinase" evidence="16">
    <location>
        <begin position="491"/>
        <end position="764"/>
    </location>
</feature>
<dbReference type="EMBL" id="SDAM02000120">
    <property type="protein sequence ID" value="KAH6828865.1"/>
    <property type="molecule type" value="Genomic_DNA"/>
</dbReference>
<dbReference type="GO" id="GO:0005524">
    <property type="term" value="F:ATP binding"/>
    <property type="evidence" value="ECO:0007669"/>
    <property type="project" value="UniProtKB-UniRule"/>
</dbReference>
<dbReference type="InterPro" id="IPR017441">
    <property type="entry name" value="Protein_kinase_ATP_BS"/>
</dbReference>
<evidence type="ECO:0000256" key="15">
    <source>
        <dbReference type="SAM" id="SignalP"/>
    </source>
</evidence>
<evidence type="ECO:0000313" key="17">
    <source>
        <dbReference type="EMBL" id="KAH6828865.1"/>
    </source>
</evidence>
<dbReference type="Pfam" id="PF12819">
    <property type="entry name" value="Malectin_like"/>
    <property type="match status" value="1"/>
</dbReference>
<feature type="chain" id="PRO_5042160306" evidence="15">
    <location>
        <begin position="18"/>
        <end position="826"/>
    </location>
</feature>
<dbReference type="FunFam" id="2.60.120.430:FF:000005">
    <property type="entry name" value="Putative receptor-like protein kinase"/>
    <property type="match status" value="1"/>
</dbReference>
<evidence type="ECO:0000256" key="1">
    <source>
        <dbReference type="ARBA" id="ARBA00004479"/>
    </source>
</evidence>
<evidence type="ECO:0000256" key="14">
    <source>
        <dbReference type="SAM" id="Phobius"/>
    </source>
</evidence>
<dbReference type="InterPro" id="IPR011009">
    <property type="entry name" value="Kinase-like_dom_sf"/>
</dbReference>
<gene>
    <name evidence="17" type="ORF">C2S53_013703</name>
</gene>
<dbReference type="FunFam" id="1.10.510.10:FF:000058">
    <property type="entry name" value="Receptor-like protein kinase FERONIA"/>
    <property type="match status" value="1"/>
</dbReference>
<dbReference type="PROSITE" id="PS50011">
    <property type="entry name" value="PROTEIN_KINASE_DOM"/>
    <property type="match status" value="1"/>
</dbReference>
<evidence type="ECO:0000256" key="3">
    <source>
        <dbReference type="ARBA" id="ARBA00022679"/>
    </source>
</evidence>
<evidence type="ECO:0000256" key="10">
    <source>
        <dbReference type="ARBA" id="ARBA00023136"/>
    </source>
</evidence>
<keyword evidence="5 15" id="KW-0732">Signal</keyword>
<keyword evidence="4 14" id="KW-0812">Transmembrane</keyword>
<dbReference type="PROSITE" id="PS00108">
    <property type="entry name" value="PROTEIN_KINASE_ST"/>
    <property type="match status" value="1"/>
</dbReference>
<dbReference type="PANTHER" id="PTHR27003:SF318">
    <property type="entry name" value="OS03G0124200 PROTEIN"/>
    <property type="match status" value="1"/>
</dbReference>
<name>A0AAD4P7K4_PERFH</name>
<keyword evidence="7 17" id="KW-0418">Kinase</keyword>
<dbReference type="Gene3D" id="1.10.510.10">
    <property type="entry name" value="Transferase(Phosphotransferase) domain 1"/>
    <property type="match status" value="1"/>
</dbReference>
<dbReference type="Gene3D" id="3.30.200.20">
    <property type="entry name" value="Phosphorylase Kinase, domain 1"/>
    <property type="match status" value="1"/>
</dbReference>
<dbReference type="Pfam" id="PF07714">
    <property type="entry name" value="PK_Tyr_Ser-Thr"/>
    <property type="match status" value="1"/>
</dbReference>
<keyword evidence="8 12" id="KW-0067">ATP-binding</keyword>
<sequence length="826" mass="91543">MAARFFPFLLFLTFSAAFTPQDNFLINCGSNSSTLVADNRHFWGDSSDKSSGYMSEGKSLSLINPNSSSNSAVLYTTARVFTSASRYTFNIKNLGTHLVRLHFSPFTSRNYDLKNGKFSVFANGISLLSSFSTNVTIIKELFYMVDKDELEIMFMPDSDSDFAFANAIEVFSAPKDFFIDAGGIALISPEGIAEFKQNVSSQVLETVHRINVGGPLLTPFNDTLWRTWIPDEDFLVLKSAAKVARTSNPPNYLPGGATREIAPDYVYMTAQQMNIVTGSLVNHFNITWDFPVRSEGAVHLVRLHFCDIVSIALGTLYFNIYINEVTAYKDVDLSVLAFHRLASPFYIDFVVKNMKGSGVVRISVGPSDLSNTLRKNAILNGVEIMRMVNFVPSPVSSKKRNKWILLGCVVGGVFVLSLAVVMILTILRCRKREPKPKSRRSESAGWTSLRVFGGSSQATISEGTALASPGPYGYYDLKIPFVDLQLATNSFDKNLVIGSGGFGMVYKGVLKENIKVAVKRGVPGSRQGVPEFQTEITILSKIRHRHLVSLVGYCEEQSEMILVYEYMEKGPLRNHLYGTNSPPLSWKQRLEICIGAARGLHYLHTGSAQGIIHRDIKSTNILLDENYVAKVADFGLSKSGPCLDETHVSTGVKGSFGYLDPEYFRRQQLTDKSDVYSFGVVLFEVLCARPAVDPLLNREQVNLAEWAMEWQKKGMLNQIVDPHLRGQIKLSALKKYGETAEKCLAEYGVDRPTMGDVLWNLEYAYQLQMNDRQRATDGNADDAEAPVVIVPGIPLSRADNEGDDDGGGSDISTSRVFSQLITNEGR</sequence>
<evidence type="ECO:0000259" key="16">
    <source>
        <dbReference type="PROSITE" id="PS50011"/>
    </source>
</evidence>
<keyword evidence="3" id="KW-0808">Transferase</keyword>
<dbReference type="SUPFAM" id="SSF56112">
    <property type="entry name" value="Protein kinase-like (PK-like)"/>
    <property type="match status" value="1"/>
</dbReference>
<feature type="binding site" evidence="12">
    <location>
        <position position="519"/>
    </location>
    <ligand>
        <name>ATP</name>
        <dbReference type="ChEBI" id="CHEBI:30616"/>
    </ligand>
</feature>
<dbReference type="InterPro" id="IPR008271">
    <property type="entry name" value="Ser/Thr_kinase_AS"/>
</dbReference>
<dbReference type="GO" id="GO:0004674">
    <property type="term" value="F:protein serine/threonine kinase activity"/>
    <property type="evidence" value="ECO:0007669"/>
    <property type="project" value="UniProtKB-KW"/>
</dbReference>
<keyword evidence="10 14" id="KW-0472">Membrane</keyword>
<organism evidence="17 18">
    <name type="scientific">Perilla frutescens var. hirtella</name>
    <name type="common">Perilla citriodora</name>
    <name type="synonym">Perilla setoyensis</name>
    <dbReference type="NCBI Taxonomy" id="608512"/>
    <lineage>
        <taxon>Eukaryota</taxon>
        <taxon>Viridiplantae</taxon>
        <taxon>Streptophyta</taxon>
        <taxon>Embryophyta</taxon>
        <taxon>Tracheophyta</taxon>
        <taxon>Spermatophyta</taxon>
        <taxon>Magnoliopsida</taxon>
        <taxon>eudicotyledons</taxon>
        <taxon>Gunneridae</taxon>
        <taxon>Pentapetalae</taxon>
        <taxon>asterids</taxon>
        <taxon>lamiids</taxon>
        <taxon>Lamiales</taxon>
        <taxon>Lamiaceae</taxon>
        <taxon>Nepetoideae</taxon>
        <taxon>Elsholtzieae</taxon>
        <taxon>Perilla</taxon>
    </lineage>
</organism>
<dbReference type="InterPro" id="IPR000719">
    <property type="entry name" value="Prot_kinase_dom"/>
</dbReference>
<dbReference type="Gene3D" id="2.60.120.430">
    <property type="entry name" value="Galactose-binding lectin"/>
    <property type="match status" value="2"/>
</dbReference>
<feature type="region of interest" description="Disordered" evidence="13">
    <location>
        <begin position="794"/>
        <end position="815"/>
    </location>
</feature>
<comment type="caution">
    <text evidence="17">The sequence shown here is derived from an EMBL/GenBank/DDBJ whole genome shotgun (WGS) entry which is preliminary data.</text>
</comment>
<reference evidence="17 18" key="1">
    <citation type="journal article" date="2021" name="Nat. Commun.">
        <title>Incipient diploidization of the medicinal plant Perilla within 10,000 years.</title>
        <authorList>
            <person name="Zhang Y."/>
            <person name="Shen Q."/>
            <person name="Leng L."/>
            <person name="Zhang D."/>
            <person name="Chen S."/>
            <person name="Shi Y."/>
            <person name="Ning Z."/>
            <person name="Chen S."/>
        </authorList>
    </citation>
    <scope>NUCLEOTIDE SEQUENCE [LARGE SCALE GENOMIC DNA]</scope>
    <source>
        <strain evidence="18">cv. PC099</strain>
    </source>
</reference>
<evidence type="ECO:0000256" key="12">
    <source>
        <dbReference type="PROSITE-ProRule" id="PRU10141"/>
    </source>
</evidence>
<dbReference type="InterPro" id="IPR001245">
    <property type="entry name" value="Ser-Thr/Tyr_kinase_cat_dom"/>
</dbReference>
<keyword evidence="9 14" id="KW-1133">Transmembrane helix</keyword>
<dbReference type="CDD" id="cd14066">
    <property type="entry name" value="STKc_IRAK"/>
    <property type="match status" value="1"/>
</dbReference>
<evidence type="ECO:0000256" key="8">
    <source>
        <dbReference type="ARBA" id="ARBA00022840"/>
    </source>
</evidence>
<dbReference type="InterPro" id="IPR024788">
    <property type="entry name" value="Malectin-like_Carb-bd_dom"/>
</dbReference>
<evidence type="ECO:0000256" key="2">
    <source>
        <dbReference type="ARBA" id="ARBA00022527"/>
    </source>
</evidence>
<dbReference type="SMART" id="SM00220">
    <property type="entry name" value="S_TKc"/>
    <property type="match status" value="1"/>
</dbReference>
<evidence type="ECO:0000256" key="4">
    <source>
        <dbReference type="ARBA" id="ARBA00022692"/>
    </source>
</evidence>
<evidence type="ECO:0000256" key="7">
    <source>
        <dbReference type="ARBA" id="ARBA00022777"/>
    </source>
</evidence>
<keyword evidence="2" id="KW-0723">Serine/threonine-protein kinase</keyword>
<dbReference type="FunFam" id="3.30.200.20:FF:000039">
    <property type="entry name" value="receptor-like protein kinase FERONIA"/>
    <property type="match status" value="1"/>
</dbReference>
<evidence type="ECO:0000313" key="18">
    <source>
        <dbReference type="Proteomes" id="UP001190926"/>
    </source>
</evidence>
<evidence type="ECO:0000256" key="13">
    <source>
        <dbReference type="SAM" id="MobiDB-lite"/>
    </source>
</evidence>
<evidence type="ECO:0000256" key="11">
    <source>
        <dbReference type="ARBA" id="ARBA00023180"/>
    </source>
</evidence>
<accession>A0AAD4P7K4</accession>
<keyword evidence="11" id="KW-0325">Glycoprotein</keyword>
<proteinExistence type="predicted"/>
<evidence type="ECO:0000256" key="9">
    <source>
        <dbReference type="ARBA" id="ARBA00022989"/>
    </source>
</evidence>
<keyword evidence="6 12" id="KW-0547">Nucleotide-binding</keyword>
<dbReference type="InterPro" id="IPR045272">
    <property type="entry name" value="ANXUR1/2-like"/>
</dbReference>
<protein>
    <submittedName>
        <fullName evidence="17">Protein kinase superfamily protein</fullName>
    </submittedName>
</protein>
<dbReference type="GO" id="GO:0009506">
    <property type="term" value="C:plasmodesma"/>
    <property type="evidence" value="ECO:0007669"/>
    <property type="project" value="TreeGrafter"/>
</dbReference>
<dbReference type="FunFam" id="2.60.120.430:FF:000001">
    <property type="entry name" value="Receptor-like protein kinase FERONIA"/>
    <property type="match status" value="1"/>
</dbReference>
<dbReference type="PROSITE" id="PS00107">
    <property type="entry name" value="PROTEIN_KINASE_ATP"/>
    <property type="match status" value="1"/>
</dbReference>
<evidence type="ECO:0000256" key="6">
    <source>
        <dbReference type="ARBA" id="ARBA00022741"/>
    </source>
</evidence>
<dbReference type="AlphaFoldDB" id="A0AAD4P7K4"/>
<evidence type="ECO:0000256" key="5">
    <source>
        <dbReference type="ARBA" id="ARBA00022729"/>
    </source>
</evidence>
<dbReference type="PANTHER" id="PTHR27003">
    <property type="entry name" value="OS07G0166700 PROTEIN"/>
    <property type="match status" value="1"/>
</dbReference>